<feature type="non-terminal residue" evidence="3">
    <location>
        <position position="1"/>
    </location>
</feature>
<sequence>RLSKHENVQQRVENKLSDIKKRIEGLALNYATLSAKLKDTKSNQPQENMYRRYNQNNYKWEKKGGIECRKCGERGHIARNLEVPISNSRIESLTPYEDIDVYSEAENPALYLTNIEEVPTKKEDKEEKEKTIEERIKEITKLQLKPLNYTK</sequence>
<gene>
    <name evidence="3" type="ORF">GMARGA_LOCUS8616</name>
</gene>
<evidence type="ECO:0000256" key="1">
    <source>
        <dbReference type="SAM" id="Coils"/>
    </source>
</evidence>
<dbReference type="EMBL" id="CAJVQB010004467">
    <property type="protein sequence ID" value="CAG8636536.1"/>
    <property type="molecule type" value="Genomic_DNA"/>
</dbReference>
<reference evidence="3 4" key="1">
    <citation type="submission" date="2021-06" db="EMBL/GenBank/DDBJ databases">
        <authorList>
            <person name="Kallberg Y."/>
            <person name="Tangrot J."/>
            <person name="Rosling A."/>
        </authorList>
    </citation>
    <scope>NUCLEOTIDE SEQUENCE [LARGE SCALE GENOMIC DNA]</scope>
    <source>
        <strain evidence="3 4">120-4 pot B 10/14</strain>
    </source>
</reference>
<dbReference type="Pfam" id="PF00098">
    <property type="entry name" value="zf-CCHC"/>
    <property type="match status" value="1"/>
</dbReference>
<evidence type="ECO:0000313" key="4">
    <source>
        <dbReference type="Proteomes" id="UP000789901"/>
    </source>
</evidence>
<keyword evidence="4" id="KW-1185">Reference proteome</keyword>
<dbReference type="Proteomes" id="UP000789901">
    <property type="component" value="Unassembled WGS sequence"/>
</dbReference>
<feature type="domain" description="CCHC-type" evidence="2">
    <location>
        <begin position="67"/>
        <end position="80"/>
    </location>
</feature>
<feature type="coiled-coil region" evidence="1">
    <location>
        <begin position="2"/>
        <end position="29"/>
    </location>
</feature>
<organism evidence="3 4">
    <name type="scientific">Gigaspora margarita</name>
    <dbReference type="NCBI Taxonomy" id="4874"/>
    <lineage>
        <taxon>Eukaryota</taxon>
        <taxon>Fungi</taxon>
        <taxon>Fungi incertae sedis</taxon>
        <taxon>Mucoromycota</taxon>
        <taxon>Glomeromycotina</taxon>
        <taxon>Glomeromycetes</taxon>
        <taxon>Diversisporales</taxon>
        <taxon>Gigasporaceae</taxon>
        <taxon>Gigaspora</taxon>
    </lineage>
</organism>
<evidence type="ECO:0000313" key="3">
    <source>
        <dbReference type="EMBL" id="CAG8636536.1"/>
    </source>
</evidence>
<comment type="caution">
    <text evidence="3">The sequence shown here is derived from an EMBL/GenBank/DDBJ whole genome shotgun (WGS) entry which is preliminary data.</text>
</comment>
<proteinExistence type="predicted"/>
<evidence type="ECO:0000259" key="2">
    <source>
        <dbReference type="Pfam" id="PF00098"/>
    </source>
</evidence>
<name>A0ABN7UMZ5_GIGMA</name>
<protein>
    <submittedName>
        <fullName evidence="3">3846_t:CDS:1</fullName>
    </submittedName>
</protein>
<keyword evidence="1" id="KW-0175">Coiled coil</keyword>
<accession>A0ABN7UMZ5</accession>
<dbReference type="InterPro" id="IPR001878">
    <property type="entry name" value="Znf_CCHC"/>
</dbReference>